<sequence>MRISLIVAMLMAGAAMPAAAQSDLGRRVEKLERDVQAVQRKVFPGGAVQPEIVPQQDVATSGVPATSAVADLTARVDALESQLRTLTGQTEENAYRVRQLEEAFNRYRADMETRLAKPVPQPAEEAPSTAPPTPEPAQAETPAAAADPGEQAYLTGYRLWDEGKYGEAQAALEAMVKKYPKHARASYGQNLLGRAYLDDGKPATAAKIFLSNYQTNPKGERAADSLYFLGQALTALKKPAEACKVYDELADVYPTMRDWVKQRLPKARQDAKCS</sequence>
<dbReference type="Pfam" id="PF13432">
    <property type="entry name" value="TPR_16"/>
    <property type="match status" value="1"/>
</dbReference>
<proteinExistence type="predicted"/>
<feature type="region of interest" description="Disordered" evidence="1">
    <location>
        <begin position="114"/>
        <end position="148"/>
    </location>
</feature>
<evidence type="ECO:0000256" key="2">
    <source>
        <dbReference type="SAM" id="SignalP"/>
    </source>
</evidence>
<organism evidence="3 4">
    <name type="scientific">Allosphingosinicella flava</name>
    <dbReference type="NCBI Taxonomy" id="2771430"/>
    <lineage>
        <taxon>Bacteria</taxon>
        <taxon>Pseudomonadati</taxon>
        <taxon>Pseudomonadota</taxon>
        <taxon>Alphaproteobacteria</taxon>
        <taxon>Sphingomonadales</taxon>
        <taxon>Sphingomonadaceae</taxon>
        <taxon>Allosphingosinicella</taxon>
    </lineage>
</organism>
<protein>
    <submittedName>
        <fullName evidence="3">Tetratricopeptide repeat protein</fullName>
    </submittedName>
</protein>
<dbReference type="EMBL" id="CP065592">
    <property type="protein sequence ID" value="QPQ54941.1"/>
    <property type="molecule type" value="Genomic_DNA"/>
</dbReference>
<dbReference type="KEGG" id="sflv:IC614_11610"/>
<gene>
    <name evidence="3" type="ORF">IC614_11610</name>
</gene>
<reference evidence="3 4" key="1">
    <citation type="submission" date="2020-11" db="EMBL/GenBank/DDBJ databases">
        <title>Genome seq and assembly of Sphingosinicella sp.</title>
        <authorList>
            <person name="Chhetri G."/>
        </authorList>
    </citation>
    <scope>NUCLEOTIDE SEQUENCE [LARGE SCALE GENOMIC DNA]</scope>
    <source>
        <strain evidence="3 4">UDD2</strain>
    </source>
</reference>
<dbReference type="AlphaFoldDB" id="A0A7T2LLX3"/>
<accession>A0A7T2LLX3</accession>
<dbReference type="InterPro" id="IPR011990">
    <property type="entry name" value="TPR-like_helical_dom_sf"/>
</dbReference>
<dbReference type="Proteomes" id="UP000594873">
    <property type="component" value="Chromosome"/>
</dbReference>
<dbReference type="SUPFAM" id="SSF48452">
    <property type="entry name" value="TPR-like"/>
    <property type="match status" value="1"/>
</dbReference>
<dbReference type="Pfam" id="PF13174">
    <property type="entry name" value="TPR_6"/>
    <property type="match status" value="1"/>
</dbReference>
<name>A0A7T2LLX3_9SPHN</name>
<evidence type="ECO:0000256" key="1">
    <source>
        <dbReference type="SAM" id="MobiDB-lite"/>
    </source>
</evidence>
<dbReference type="Gene3D" id="1.25.40.10">
    <property type="entry name" value="Tetratricopeptide repeat domain"/>
    <property type="match status" value="1"/>
</dbReference>
<evidence type="ECO:0000313" key="4">
    <source>
        <dbReference type="Proteomes" id="UP000594873"/>
    </source>
</evidence>
<evidence type="ECO:0000313" key="3">
    <source>
        <dbReference type="EMBL" id="QPQ54941.1"/>
    </source>
</evidence>
<dbReference type="Gene3D" id="1.20.5.110">
    <property type="match status" value="1"/>
</dbReference>
<feature type="chain" id="PRO_5032288713" evidence="2">
    <location>
        <begin position="21"/>
        <end position="274"/>
    </location>
</feature>
<keyword evidence="2" id="KW-0732">Signal</keyword>
<feature type="signal peptide" evidence="2">
    <location>
        <begin position="1"/>
        <end position="20"/>
    </location>
</feature>
<dbReference type="RefSeq" id="WP_200971617.1">
    <property type="nucleotide sequence ID" value="NZ_CP065592.1"/>
</dbReference>
<feature type="compositionally biased region" description="Low complexity" evidence="1">
    <location>
        <begin position="136"/>
        <end position="148"/>
    </location>
</feature>
<dbReference type="InterPro" id="IPR019734">
    <property type="entry name" value="TPR_rpt"/>
</dbReference>
<keyword evidence="4" id="KW-1185">Reference proteome</keyword>